<evidence type="ECO:0000313" key="3">
    <source>
        <dbReference type="Proteomes" id="UP000266568"/>
    </source>
</evidence>
<keyword evidence="1" id="KW-1133">Transmembrane helix</keyword>
<feature type="transmembrane region" description="Helical" evidence="1">
    <location>
        <begin position="12"/>
        <end position="30"/>
    </location>
</feature>
<dbReference type="EMBL" id="QXDC01000002">
    <property type="protein sequence ID" value="RIA46254.1"/>
    <property type="molecule type" value="Genomic_DNA"/>
</dbReference>
<feature type="transmembrane region" description="Helical" evidence="1">
    <location>
        <begin position="50"/>
        <end position="69"/>
    </location>
</feature>
<proteinExistence type="predicted"/>
<comment type="caution">
    <text evidence="2">The sequence shown here is derived from an EMBL/GenBank/DDBJ whole genome shotgun (WGS) entry which is preliminary data.</text>
</comment>
<protein>
    <submittedName>
        <fullName evidence="2">Uncharacterized protein</fullName>
    </submittedName>
</protein>
<keyword evidence="3" id="KW-1185">Reference proteome</keyword>
<keyword evidence="1" id="KW-0812">Transmembrane</keyword>
<feature type="transmembrane region" description="Helical" evidence="1">
    <location>
        <begin position="182"/>
        <end position="202"/>
    </location>
</feature>
<evidence type="ECO:0000313" key="2">
    <source>
        <dbReference type="EMBL" id="RIA46254.1"/>
    </source>
</evidence>
<accession>A0A397PJC6</accession>
<name>A0A397PJC6_9SPHN</name>
<evidence type="ECO:0000256" key="1">
    <source>
        <dbReference type="SAM" id="Phobius"/>
    </source>
</evidence>
<reference evidence="2 3" key="1">
    <citation type="submission" date="2018-08" db="EMBL/GenBank/DDBJ databases">
        <title>Genomic Encyclopedia of Type Strains, Phase IV (KMG-IV): sequencing the most valuable type-strain genomes for metagenomic binning, comparative biology and taxonomic classification.</title>
        <authorList>
            <person name="Goeker M."/>
        </authorList>
    </citation>
    <scope>NUCLEOTIDE SEQUENCE [LARGE SCALE GENOMIC DNA]</scope>
    <source>
        <strain evidence="2 3">DSM 25527</strain>
    </source>
</reference>
<dbReference type="Proteomes" id="UP000266568">
    <property type="component" value="Unassembled WGS sequence"/>
</dbReference>
<dbReference type="RefSeq" id="WP_119034490.1">
    <property type="nucleotide sequence ID" value="NZ_QXDC01000002.1"/>
</dbReference>
<dbReference type="AlphaFoldDB" id="A0A397PJC6"/>
<keyword evidence="1" id="KW-0472">Membrane</keyword>
<gene>
    <name evidence="2" type="ORF">DFR49_0787</name>
</gene>
<sequence length="313" mass="34853">MKLPFDFATKFILRLVLPGTMLSAILWPLLVEVRGALGLAVADSAMLPVSILLLGWLVLLCDMPIYMLAEGRRYWPGRLRKLGLELEQKQLARLTAKRSALASGSPERLELSLKLREFPLNAAGSFEAVYPTRLGNLITASETYPDRKYGIDGVFGWYRLWVAVDKDLRGELDDRQAIVDSALYGAVLAALAVPACLIYAILRAWLPDWAPTVLPGAGPLLTLAGFALIGSIVLYRATLHAQAQYGELFCALFDQYRAKLDCSALIGELADTMADPELRREPPRRQARAIVRFLKWHKYRKVGEIANNDVADW</sequence>
<feature type="transmembrane region" description="Helical" evidence="1">
    <location>
        <begin position="214"/>
        <end position="235"/>
    </location>
</feature>
<organism evidence="2 3">
    <name type="scientific">Hephaestia caeni</name>
    <dbReference type="NCBI Taxonomy" id="645617"/>
    <lineage>
        <taxon>Bacteria</taxon>
        <taxon>Pseudomonadati</taxon>
        <taxon>Pseudomonadota</taxon>
        <taxon>Alphaproteobacteria</taxon>
        <taxon>Sphingomonadales</taxon>
        <taxon>Sphingomonadaceae</taxon>
        <taxon>Hephaestia</taxon>
    </lineage>
</organism>
<dbReference type="OrthoDB" id="529448at2"/>